<keyword evidence="2" id="KW-0732">Signal</keyword>
<dbReference type="Gene3D" id="2.60.40.1890">
    <property type="entry name" value="PCu(A)C copper chaperone"/>
    <property type="match status" value="1"/>
</dbReference>
<evidence type="ECO:0000256" key="1">
    <source>
        <dbReference type="SAM" id="MobiDB-lite"/>
    </source>
</evidence>
<dbReference type="InterPro" id="IPR058248">
    <property type="entry name" value="Lxx211020-like"/>
</dbReference>
<dbReference type="InterPro" id="IPR036182">
    <property type="entry name" value="PCuAC_sf"/>
</dbReference>
<accession>A0ABS1EA63</accession>
<dbReference type="Pfam" id="PF04314">
    <property type="entry name" value="PCuAC"/>
    <property type="match status" value="1"/>
</dbReference>
<feature type="signal peptide" evidence="2">
    <location>
        <begin position="1"/>
        <end position="25"/>
    </location>
</feature>
<dbReference type="InterPro" id="IPR007410">
    <property type="entry name" value="LpqE-like"/>
</dbReference>
<protein>
    <submittedName>
        <fullName evidence="3">Copper chaperone PCu(A)C</fullName>
    </submittedName>
</protein>
<proteinExistence type="predicted"/>
<organism evidence="3 4">
    <name type="scientific">Advenella mandrilli</name>
    <dbReference type="NCBI Taxonomy" id="2800330"/>
    <lineage>
        <taxon>Bacteria</taxon>
        <taxon>Pseudomonadati</taxon>
        <taxon>Pseudomonadota</taxon>
        <taxon>Betaproteobacteria</taxon>
        <taxon>Burkholderiales</taxon>
        <taxon>Alcaligenaceae</taxon>
    </lineage>
</organism>
<name>A0ABS1EA63_9BURK</name>
<feature type="compositionally biased region" description="Basic and acidic residues" evidence="1">
    <location>
        <begin position="157"/>
        <end position="182"/>
    </location>
</feature>
<evidence type="ECO:0000256" key="2">
    <source>
        <dbReference type="SAM" id="SignalP"/>
    </source>
</evidence>
<dbReference type="PANTHER" id="PTHR36302:SF1">
    <property type="entry name" value="COPPER CHAPERONE PCU(A)C"/>
    <property type="match status" value="1"/>
</dbReference>
<feature type="region of interest" description="Disordered" evidence="1">
    <location>
        <begin position="150"/>
        <end position="182"/>
    </location>
</feature>
<evidence type="ECO:0000313" key="3">
    <source>
        <dbReference type="EMBL" id="MBK1779808.1"/>
    </source>
</evidence>
<dbReference type="RefSeq" id="WP_200232904.1">
    <property type="nucleotide sequence ID" value="NZ_JAENGP010000001.1"/>
</dbReference>
<gene>
    <name evidence="3" type="ORF">JHL22_01110</name>
</gene>
<dbReference type="SUPFAM" id="SSF110087">
    <property type="entry name" value="DR1885-like metal-binding protein"/>
    <property type="match status" value="1"/>
</dbReference>
<dbReference type="EMBL" id="JAENGP010000001">
    <property type="protein sequence ID" value="MBK1779808.1"/>
    <property type="molecule type" value="Genomic_DNA"/>
</dbReference>
<reference evidence="3 4" key="1">
    <citation type="submission" date="2020-12" db="EMBL/GenBank/DDBJ databases">
        <authorList>
            <person name="Lu T."/>
            <person name="Wang Q."/>
            <person name="Han X."/>
        </authorList>
    </citation>
    <scope>NUCLEOTIDE SEQUENCE [LARGE SCALE GENOMIC DNA]</scope>
    <source>
        <strain evidence="3 4">WQ 585</strain>
    </source>
</reference>
<dbReference type="PANTHER" id="PTHR36302">
    <property type="entry name" value="BLR7088 PROTEIN"/>
    <property type="match status" value="1"/>
</dbReference>
<dbReference type="Proteomes" id="UP000635316">
    <property type="component" value="Unassembled WGS sequence"/>
</dbReference>
<evidence type="ECO:0000313" key="4">
    <source>
        <dbReference type="Proteomes" id="UP000635316"/>
    </source>
</evidence>
<keyword evidence="4" id="KW-1185">Reference proteome</keyword>
<feature type="chain" id="PRO_5045442063" evidence="2">
    <location>
        <begin position="26"/>
        <end position="182"/>
    </location>
</feature>
<comment type="caution">
    <text evidence="3">The sequence shown here is derived from an EMBL/GenBank/DDBJ whole genome shotgun (WGS) entry which is preliminary data.</text>
</comment>
<sequence length="182" mass="19839">MKLSFKQANLALVTSLSLFSVAANAAVTVNEAWVRGTVPGQQATGAFMRLTSDTNAKLVEAKSDIAKTVEIHEMVMEDDVMKMRQIPNLDLPKDKVVELKPGGYHIMFIDLHEQVKENNEVALELVIENQDGSVENIAVKAPVKSLTAKADSSTHAAMDHGDSKHENAGHGDMKHDDMKPAH</sequence>